<keyword evidence="1" id="KW-0808">Transferase</keyword>
<dbReference type="SUPFAM" id="SSF110857">
    <property type="entry name" value="Gamma-glutamyl cyclotransferase-like"/>
    <property type="match status" value="1"/>
</dbReference>
<dbReference type="InterPro" id="IPR036568">
    <property type="entry name" value="GGCT-like_sf"/>
</dbReference>
<organism evidence="4 5">
    <name type="scientific">Salinivibrio costicola</name>
    <name type="common">Vibrio costicola</name>
    <dbReference type="NCBI Taxonomy" id="51367"/>
    <lineage>
        <taxon>Bacteria</taxon>
        <taxon>Pseudomonadati</taxon>
        <taxon>Pseudomonadota</taxon>
        <taxon>Gammaproteobacteria</taxon>
        <taxon>Vibrionales</taxon>
        <taxon>Vibrionaceae</taxon>
        <taxon>Salinivibrio</taxon>
    </lineage>
</organism>
<feature type="domain" description="Gamma-glutamylcyclotransferase AIG2-like" evidence="3">
    <location>
        <begin position="5"/>
        <end position="112"/>
    </location>
</feature>
<proteinExistence type="predicted"/>
<evidence type="ECO:0000313" key="4">
    <source>
        <dbReference type="EMBL" id="QIR05540.1"/>
    </source>
</evidence>
<dbReference type="InterPro" id="IPR013024">
    <property type="entry name" value="GGCT-like"/>
</dbReference>
<dbReference type="InterPro" id="IPR045038">
    <property type="entry name" value="AIG2-like"/>
</dbReference>
<evidence type="ECO:0000256" key="2">
    <source>
        <dbReference type="ARBA" id="ARBA00030602"/>
    </source>
</evidence>
<sequence>MLNNLFVYGTLCPGERNHYLLADVQGDWYPATLQAVRTDRGWGSAKGYPGIELSDNPDDIVHGWLLKAKDLTATIPQLDEFEGAGYQRVIVEIRYQPNMDMVQTTTAFTYELCFSHQPEEAGPSQFVAKNY</sequence>
<accession>A0ABX6K5U0</accession>
<dbReference type="PANTHER" id="PTHR31544:SF2">
    <property type="entry name" value="AIG2-LIKE PROTEIN D"/>
    <property type="match status" value="1"/>
</dbReference>
<dbReference type="EMBL" id="CP050266">
    <property type="protein sequence ID" value="QIR05540.1"/>
    <property type="molecule type" value="Genomic_DNA"/>
</dbReference>
<evidence type="ECO:0000259" key="3">
    <source>
        <dbReference type="Pfam" id="PF06094"/>
    </source>
</evidence>
<dbReference type="CDD" id="cd06661">
    <property type="entry name" value="GGCT_like"/>
    <property type="match status" value="1"/>
</dbReference>
<protein>
    <recommendedName>
        <fullName evidence="2">Putative gamma-glutamylcyclotransferase</fullName>
    </recommendedName>
</protein>
<dbReference type="Gene3D" id="3.10.490.10">
    <property type="entry name" value="Gamma-glutamyl cyclotransferase-like"/>
    <property type="match status" value="1"/>
</dbReference>
<dbReference type="PANTHER" id="PTHR31544">
    <property type="entry name" value="AIG2-LIKE PROTEIN D"/>
    <property type="match status" value="1"/>
</dbReference>
<evidence type="ECO:0000313" key="5">
    <source>
        <dbReference type="Proteomes" id="UP000501408"/>
    </source>
</evidence>
<evidence type="ECO:0000256" key="1">
    <source>
        <dbReference type="ARBA" id="ARBA00022679"/>
    </source>
</evidence>
<keyword evidence="5" id="KW-1185">Reference proteome</keyword>
<gene>
    <name evidence="4" type="ORF">HBA18_03610</name>
</gene>
<dbReference type="Proteomes" id="UP000501408">
    <property type="component" value="Chromosome 1"/>
</dbReference>
<name>A0ABX6K5U0_SALCS</name>
<reference evidence="4 5" key="1">
    <citation type="submission" date="2020-03" db="EMBL/GenBank/DDBJ databases">
        <title>Genome mining reveals the biosynthetic pathways of PHA and ectoines of the halophilic strain Salinivibrio costicola M318 isolated from fermented shrimp paste.</title>
        <authorList>
            <person name="Doan T.V."/>
            <person name="Tran L.T."/>
            <person name="Trieu T.A."/>
            <person name="Nguyen Q.V."/>
            <person name="Quach T.N."/>
            <person name="Phi T.Q."/>
            <person name="Kumar S."/>
        </authorList>
    </citation>
    <scope>NUCLEOTIDE SEQUENCE [LARGE SCALE GENOMIC DNA]</scope>
    <source>
        <strain evidence="4 5">M318</strain>
    </source>
</reference>
<dbReference type="RefSeq" id="WP_069587470.1">
    <property type="nucleotide sequence ID" value="NZ_CP050266.1"/>
</dbReference>
<dbReference type="InterPro" id="IPR009288">
    <property type="entry name" value="AIG2-like_dom"/>
</dbReference>
<dbReference type="Pfam" id="PF06094">
    <property type="entry name" value="GGACT"/>
    <property type="match status" value="1"/>
</dbReference>